<accession>A0A2I1IPH4</accession>
<organism evidence="1 2">
    <name type="scientific">Winkia neuii</name>
    <dbReference type="NCBI Taxonomy" id="33007"/>
    <lineage>
        <taxon>Bacteria</taxon>
        <taxon>Bacillati</taxon>
        <taxon>Actinomycetota</taxon>
        <taxon>Actinomycetes</taxon>
        <taxon>Actinomycetales</taxon>
        <taxon>Actinomycetaceae</taxon>
        <taxon>Winkia</taxon>
    </lineage>
</organism>
<comment type="caution">
    <text evidence="1">The sequence shown here is derived from an EMBL/GenBank/DDBJ whole genome shotgun (WGS) entry which is preliminary data.</text>
</comment>
<protein>
    <submittedName>
        <fullName evidence="1">Uncharacterized protein</fullName>
    </submittedName>
</protein>
<dbReference type="AlphaFoldDB" id="A0A2I1IPH4"/>
<gene>
    <name evidence="1" type="ORF">CYJ19_00090</name>
</gene>
<sequence>MDVTNNMLANANNLPEGDLGRVLDTVVATLRATPTFLTHWAAGANVLFAPVSALLSFGFGWRPQEAEGPQQTILLDSAKADEVGVDTDTLLEHSMANLVSRAKVELSRRTDILGAPIPLVASTLAGTEAVQVAGPSDIGPSWLLHAGALAKTRQWLASNKGWKNPLVMPLSDRRIWFFDADSSTLEAAVTAAAGRGINEHTVCPVPFAISEGGDLSEYTVSRTHPAFSQWAQIRLGLLEDAYTQQGKICSSLPSVYGEVSPFEVGPDPEDPHLPSSFTALIPAPLSSVPAAEYIAFLPQARIGEDPDFTDSIKISFESARKIWPEGFVVDSSTWPLRFRVEGFPDLPTRAELSAHAL</sequence>
<reference evidence="1 2" key="1">
    <citation type="submission" date="2017-12" db="EMBL/GenBank/DDBJ databases">
        <title>Phylogenetic diversity of female urinary microbiome.</title>
        <authorList>
            <person name="Thomas-White K."/>
            <person name="Wolfe A.J."/>
        </authorList>
    </citation>
    <scope>NUCLEOTIDE SEQUENCE [LARGE SCALE GENOMIC DNA]</scope>
    <source>
        <strain evidence="1 2">UMB0402</strain>
    </source>
</reference>
<proteinExistence type="predicted"/>
<dbReference type="EMBL" id="PKKO01000001">
    <property type="protein sequence ID" value="PKY73032.1"/>
    <property type="molecule type" value="Genomic_DNA"/>
</dbReference>
<keyword evidence="2" id="KW-1185">Reference proteome</keyword>
<dbReference type="Proteomes" id="UP000235122">
    <property type="component" value="Unassembled WGS sequence"/>
</dbReference>
<dbReference type="RefSeq" id="WP_024332372.1">
    <property type="nucleotide sequence ID" value="NZ_JASOXK010000015.1"/>
</dbReference>
<name>A0A2I1IPH4_9ACTO</name>
<dbReference type="GeneID" id="35865826"/>
<evidence type="ECO:0000313" key="1">
    <source>
        <dbReference type="EMBL" id="PKY73032.1"/>
    </source>
</evidence>
<dbReference type="STRING" id="33007.HMPREF3198_00048"/>
<evidence type="ECO:0000313" key="2">
    <source>
        <dbReference type="Proteomes" id="UP000235122"/>
    </source>
</evidence>